<reference evidence="1" key="1">
    <citation type="journal article" date="2014" name="Front. Microbiol.">
        <title>High frequency of phylogenetically diverse reductive dehalogenase-homologous genes in deep subseafloor sedimentary metagenomes.</title>
        <authorList>
            <person name="Kawai M."/>
            <person name="Futagami T."/>
            <person name="Toyoda A."/>
            <person name="Takaki Y."/>
            <person name="Nishi S."/>
            <person name="Hori S."/>
            <person name="Arai W."/>
            <person name="Tsubouchi T."/>
            <person name="Morono Y."/>
            <person name="Uchiyama I."/>
            <person name="Ito T."/>
            <person name="Fujiyama A."/>
            <person name="Inagaki F."/>
            <person name="Takami H."/>
        </authorList>
    </citation>
    <scope>NUCLEOTIDE SEQUENCE</scope>
    <source>
        <strain evidence="1">Expedition CK06-06</strain>
    </source>
</reference>
<sequence>VKEPLINVFTMMCHEEKNFLEMKVTIKSEIDEENVNEYINRYLKSRNLKNIDFISFP</sequence>
<comment type="caution">
    <text evidence="1">The sequence shown here is derived from an EMBL/GenBank/DDBJ whole genome shotgun (WGS) entry which is preliminary data.</text>
</comment>
<dbReference type="EMBL" id="BARU01042480">
    <property type="protein sequence ID" value="GAH85366.1"/>
    <property type="molecule type" value="Genomic_DNA"/>
</dbReference>
<dbReference type="AlphaFoldDB" id="X1ISD0"/>
<accession>X1ISD0</accession>
<organism evidence="1">
    <name type="scientific">marine sediment metagenome</name>
    <dbReference type="NCBI Taxonomy" id="412755"/>
    <lineage>
        <taxon>unclassified sequences</taxon>
        <taxon>metagenomes</taxon>
        <taxon>ecological metagenomes</taxon>
    </lineage>
</organism>
<proteinExistence type="predicted"/>
<gene>
    <name evidence="1" type="ORF">S03H2_65262</name>
</gene>
<feature type="non-terminal residue" evidence="1">
    <location>
        <position position="1"/>
    </location>
</feature>
<name>X1ISD0_9ZZZZ</name>
<protein>
    <submittedName>
        <fullName evidence="1">Uncharacterized protein</fullName>
    </submittedName>
</protein>
<evidence type="ECO:0000313" key="1">
    <source>
        <dbReference type="EMBL" id="GAH85366.1"/>
    </source>
</evidence>